<accession>A0ABQ4NHU4</accession>
<dbReference type="InterPro" id="IPR041581">
    <property type="entry name" value="Glyoxalase_6"/>
</dbReference>
<gene>
    <name evidence="2" type="ORF">JANAI62_06080</name>
</gene>
<name>A0ABQ4NHU4_9RHOB</name>
<evidence type="ECO:0000259" key="1">
    <source>
        <dbReference type="PROSITE" id="PS51819"/>
    </source>
</evidence>
<keyword evidence="3" id="KW-1185">Reference proteome</keyword>
<dbReference type="Proteomes" id="UP000786693">
    <property type="component" value="Unassembled WGS sequence"/>
</dbReference>
<feature type="domain" description="VOC" evidence="1">
    <location>
        <begin position="2"/>
        <end position="123"/>
    </location>
</feature>
<sequence>MALKATVSIDVSDMSKALTFYVEALGCRFKKKYSDDWHVVTVGTLDLHIQEKAAGTIGAADDKRRYQRHWTPVHLDFIVDDIEPVCAEVEKHGGSVEKKMFSEVADLANCADPFGNGFDLIRESLE</sequence>
<comment type="caution">
    <text evidence="2">The sequence shown here is derived from an EMBL/GenBank/DDBJ whole genome shotgun (WGS) entry which is preliminary data.</text>
</comment>
<reference evidence="2 3" key="1">
    <citation type="submission" date="2021-05" db="EMBL/GenBank/DDBJ databases">
        <title>Bacteria Genome sequencing.</title>
        <authorList>
            <person name="Takabe Y."/>
            <person name="Nakajima Y."/>
            <person name="Suzuki S."/>
            <person name="Shiozaki T."/>
        </authorList>
    </citation>
    <scope>NUCLEOTIDE SEQUENCE [LARGE SCALE GENOMIC DNA]</scope>
    <source>
        <strain evidence="2 3">AI_62</strain>
    </source>
</reference>
<evidence type="ECO:0000313" key="3">
    <source>
        <dbReference type="Proteomes" id="UP000786693"/>
    </source>
</evidence>
<dbReference type="PROSITE" id="PS51819">
    <property type="entry name" value="VOC"/>
    <property type="match status" value="1"/>
</dbReference>
<organism evidence="2 3">
    <name type="scientific">Jannaschia pagri</name>
    <dbReference type="NCBI Taxonomy" id="2829797"/>
    <lineage>
        <taxon>Bacteria</taxon>
        <taxon>Pseudomonadati</taxon>
        <taxon>Pseudomonadota</taxon>
        <taxon>Alphaproteobacteria</taxon>
        <taxon>Rhodobacterales</taxon>
        <taxon>Roseobacteraceae</taxon>
        <taxon>Jannaschia</taxon>
    </lineage>
</organism>
<dbReference type="InterPro" id="IPR037523">
    <property type="entry name" value="VOC_core"/>
</dbReference>
<dbReference type="EMBL" id="BPFH01000001">
    <property type="protein sequence ID" value="GIT93985.1"/>
    <property type="molecule type" value="Genomic_DNA"/>
</dbReference>
<dbReference type="Pfam" id="PF18029">
    <property type="entry name" value="Glyoxalase_6"/>
    <property type="match status" value="1"/>
</dbReference>
<proteinExistence type="predicted"/>
<dbReference type="SUPFAM" id="SSF54593">
    <property type="entry name" value="Glyoxalase/Bleomycin resistance protein/Dihydroxybiphenyl dioxygenase"/>
    <property type="match status" value="1"/>
</dbReference>
<dbReference type="InterPro" id="IPR029068">
    <property type="entry name" value="Glyas_Bleomycin-R_OHBP_Dase"/>
</dbReference>
<dbReference type="Gene3D" id="3.10.180.10">
    <property type="entry name" value="2,3-Dihydroxybiphenyl 1,2-Dioxygenase, domain 1"/>
    <property type="match status" value="1"/>
</dbReference>
<evidence type="ECO:0000313" key="2">
    <source>
        <dbReference type="EMBL" id="GIT93985.1"/>
    </source>
</evidence>
<dbReference type="RefSeq" id="WP_220747492.1">
    <property type="nucleotide sequence ID" value="NZ_BPFH01000001.1"/>
</dbReference>
<protein>
    <submittedName>
        <fullName evidence="2">Glyoxalase</fullName>
    </submittedName>
</protein>